<evidence type="ECO:0000256" key="1">
    <source>
        <dbReference type="SAM" id="MobiDB-lite"/>
    </source>
</evidence>
<organism evidence="2">
    <name type="scientific">marine sediment metagenome</name>
    <dbReference type="NCBI Taxonomy" id="412755"/>
    <lineage>
        <taxon>unclassified sequences</taxon>
        <taxon>metagenomes</taxon>
        <taxon>ecological metagenomes</taxon>
    </lineage>
</organism>
<sequence length="127" mass="14033">PGSCSVTSRNQRERWRVNDEEEFINILLAAQKAGENVDDVLEVATQYTVRARQASKLLEAWDSSGKLDGFLSKAKKGIKNVVGKEPPKTTVSLSFLEEEKDTEEIEDIAMPVKNKESSDGLSGYDGL</sequence>
<protein>
    <submittedName>
        <fullName evidence="2">Uncharacterized protein</fullName>
    </submittedName>
</protein>
<comment type="caution">
    <text evidence="2">The sequence shown here is derived from an EMBL/GenBank/DDBJ whole genome shotgun (WGS) entry which is preliminary data.</text>
</comment>
<feature type="region of interest" description="Disordered" evidence="1">
    <location>
        <begin position="101"/>
        <end position="127"/>
    </location>
</feature>
<dbReference type="AlphaFoldDB" id="X1CLV9"/>
<accession>X1CLV9</accession>
<reference evidence="2" key="1">
    <citation type="journal article" date="2014" name="Front. Microbiol.">
        <title>High frequency of phylogenetically diverse reductive dehalogenase-homologous genes in deep subseafloor sedimentary metagenomes.</title>
        <authorList>
            <person name="Kawai M."/>
            <person name="Futagami T."/>
            <person name="Toyoda A."/>
            <person name="Takaki Y."/>
            <person name="Nishi S."/>
            <person name="Hori S."/>
            <person name="Arai W."/>
            <person name="Tsubouchi T."/>
            <person name="Morono Y."/>
            <person name="Uchiyama I."/>
            <person name="Ito T."/>
            <person name="Fujiyama A."/>
            <person name="Inagaki F."/>
            <person name="Takami H."/>
        </authorList>
    </citation>
    <scope>NUCLEOTIDE SEQUENCE</scope>
    <source>
        <strain evidence="2">Expedition CK06-06</strain>
    </source>
</reference>
<gene>
    <name evidence="2" type="ORF">S01H4_48761</name>
</gene>
<feature type="non-terminal residue" evidence="2">
    <location>
        <position position="1"/>
    </location>
</feature>
<dbReference type="EMBL" id="BART01027510">
    <property type="protein sequence ID" value="GAG93957.1"/>
    <property type="molecule type" value="Genomic_DNA"/>
</dbReference>
<evidence type="ECO:0000313" key="2">
    <source>
        <dbReference type="EMBL" id="GAG93957.1"/>
    </source>
</evidence>
<name>X1CLV9_9ZZZZ</name>
<proteinExistence type="predicted"/>